<feature type="transmembrane region" description="Helical" evidence="1">
    <location>
        <begin position="35"/>
        <end position="57"/>
    </location>
</feature>
<feature type="transmembrane region" description="Helical" evidence="1">
    <location>
        <begin position="78"/>
        <end position="102"/>
    </location>
</feature>
<keyword evidence="1" id="KW-1133">Transmembrane helix</keyword>
<dbReference type="RefSeq" id="WP_307322387.1">
    <property type="nucleotide sequence ID" value="NZ_JAUSUG010000003.1"/>
</dbReference>
<reference evidence="2 3" key="1">
    <citation type="submission" date="2023-07" db="EMBL/GenBank/DDBJ databases">
        <title>Genomic Encyclopedia of Type Strains, Phase IV (KMG-IV): sequencing the most valuable type-strain genomes for metagenomic binning, comparative biology and taxonomic classification.</title>
        <authorList>
            <person name="Goeker M."/>
        </authorList>
    </citation>
    <scope>NUCLEOTIDE SEQUENCE [LARGE SCALE GENOMIC DNA]</scope>
    <source>
        <strain evidence="2 3">DSM 9768</strain>
    </source>
</reference>
<keyword evidence="3" id="KW-1185">Reference proteome</keyword>
<feature type="transmembrane region" description="Helical" evidence="1">
    <location>
        <begin position="12"/>
        <end position="29"/>
    </location>
</feature>
<comment type="caution">
    <text evidence="2">The sequence shown here is derived from an EMBL/GenBank/DDBJ whole genome shotgun (WGS) entry which is preliminary data.</text>
</comment>
<feature type="transmembrane region" description="Helical" evidence="1">
    <location>
        <begin position="171"/>
        <end position="192"/>
    </location>
</feature>
<organism evidence="2 3">
    <name type="scientific">Evansella vedderi</name>
    <dbReference type="NCBI Taxonomy" id="38282"/>
    <lineage>
        <taxon>Bacteria</taxon>
        <taxon>Bacillati</taxon>
        <taxon>Bacillota</taxon>
        <taxon>Bacilli</taxon>
        <taxon>Bacillales</taxon>
        <taxon>Bacillaceae</taxon>
        <taxon>Evansella</taxon>
    </lineage>
</organism>
<evidence type="ECO:0000313" key="3">
    <source>
        <dbReference type="Proteomes" id="UP001230005"/>
    </source>
</evidence>
<accession>A0ABT9ZQP0</accession>
<feature type="transmembrane region" description="Helical" evidence="1">
    <location>
        <begin position="139"/>
        <end position="159"/>
    </location>
</feature>
<name>A0ABT9ZQP0_9BACI</name>
<evidence type="ECO:0000313" key="2">
    <source>
        <dbReference type="EMBL" id="MDQ0253559.1"/>
    </source>
</evidence>
<protein>
    <submittedName>
        <fullName evidence="2">Uncharacterized protein</fullName>
    </submittedName>
</protein>
<evidence type="ECO:0000256" key="1">
    <source>
        <dbReference type="SAM" id="Phobius"/>
    </source>
</evidence>
<dbReference type="Proteomes" id="UP001230005">
    <property type="component" value="Unassembled WGS sequence"/>
</dbReference>
<dbReference type="EMBL" id="JAUSUG010000003">
    <property type="protein sequence ID" value="MDQ0253559.1"/>
    <property type="molecule type" value="Genomic_DNA"/>
</dbReference>
<keyword evidence="1" id="KW-0472">Membrane</keyword>
<gene>
    <name evidence="2" type="ORF">J2S74_000931</name>
</gene>
<proteinExistence type="predicted"/>
<sequence length="208" mass="23945">MKRSTEEVSVVSKSYWITSMVLFLVGYFLTNYGAYNPLFTLVLLAPIPFIFGLLEVFKGREQGLLEMEMACKFSAHEIILARLFLVGMYNITLNSLLAVSFVPLVDSTTIWEMFLIWFTPFTIFAALALALSMRFRGTVFVTTFFSLWLIFIGLLLNHHAWTAHFFNANTVMYFLLMGVGMLLLAIQVRMLIRKYSTYEEGRTLEANY</sequence>
<keyword evidence="1" id="KW-0812">Transmembrane</keyword>
<feature type="transmembrane region" description="Helical" evidence="1">
    <location>
        <begin position="114"/>
        <end position="132"/>
    </location>
</feature>